<accession>A0A067R1G1</accession>
<protein>
    <submittedName>
        <fullName evidence="2">Uncharacterized protein</fullName>
    </submittedName>
</protein>
<keyword evidence="1" id="KW-0472">Membrane</keyword>
<evidence type="ECO:0000313" key="3">
    <source>
        <dbReference type="Proteomes" id="UP000027135"/>
    </source>
</evidence>
<dbReference type="OrthoDB" id="6600151at2759"/>
<dbReference type="InParanoid" id="A0A067R1G1"/>
<dbReference type="Proteomes" id="UP000027135">
    <property type="component" value="Unassembled WGS sequence"/>
</dbReference>
<keyword evidence="1" id="KW-0812">Transmembrane</keyword>
<dbReference type="STRING" id="136037.A0A067R1G1"/>
<keyword evidence="1" id="KW-1133">Transmembrane helix</keyword>
<dbReference type="FunCoup" id="A0A067R1G1">
    <property type="interactions" value="10"/>
</dbReference>
<organism evidence="2 3">
    <name type="scientific">Zootermopsis nevadensis</name>
    <name type="common">Dampwood termite</name>
    <dbReference type="NCBI Taxonomy" id="136037"/>
    <lineage>
        <taxon>Eukaryota</taxon>
        <taxon>Metazoa</taxon>
        <taxon>Ecdysozoa</taxon>
        <taxon>Arthropoda</taxon>
        <taxon>Hexapoda</taxon>
        <taxon>Insecta</taxon>
        <taxon>Pterygota</taxon>
        <taxon>Neoptera</taxon>
        <taxon>Polyneoptera</taxon>
        <taxon>Dictyoptera</taxon>
        <taxon>Blattodea</taxon>
        <taxon>Blattoidea</taxon>
        <taxon>Termitoidae</taxon>
        <taxon>Termopsidae</taxon>
        <taxon>Zootermopsis</taxon>
    </lineage>
</organism>
<dbReference type="AlphaFoldDB" id="A0A067R1G1"/>
<evidence type="ECO:0000256" key="1">
    <source>
        <dbReference type="SAM" id="Phobius"/>
    </source>
</evidence>
<gene>
    <name evidence="2" type="ORF">L798_10431</name>
</gene>
<feature type="transmembrane region" description="Helical" evidence="1">
    <location>
        <begin position="27"/>
        <end position="49"/>
    </location>
</feature>
<proteinExistence type="predicted"/>
<reference evidence="2 3" key="1">
    <citation type="journal article" date="2014" name="Nat. Commun.">
        <title>Molecular traces of alternative social organization in a termite genome.</title>
        <authorList>
            <person name="Terrapon N."/>
            <person name="Li C."/>
            <person name="Robertson H.M."/>
            <person name="Ji L."/>
            <person name="Meng X."/>
            <person name="Booth W."/>
            <person name="Chen Z."/>
            <person name="Childers C.P."/>
            <person name="Glastad K.M."/>
            <person name="Gokhale K."/>
            <person name="Gowin J."/>
            <person name="Gronenberg W."/>
            <person name="Hermansen R.A."/>
            <person name="Hu H."/>
            <person name="Hunt B.G."/>
            <person name="Huylmans A.K."/>
            <person name="Khalil S.M."/>
            <person name="Mitchell R.D."/>
            <person name="Munoz-Torres M.C."/>
            <person name="Mustard J.A."/>
            <person name="Pan H."/>
            <person name="Reese J.T."/>
            <person name="Scharf M.E."/>
            <person name="Sun F."/>
            <person name="Vogel H."/>
            <person name="Xiao J."/>
            <person name="Yang W."/>
            <person name="Yang Z."/>
            <person name="Yang Z."/>
            <person name="Zhou J."/>
            <person name="Zhu J."/>
            <person name="Brent C.S."/>
            <person name="Elsik C.G."/>
            <person name="Goodisman M.A."/>
            <person name="Liberles D.A."/>
            <person name="Roe R.M."/>
            <person name="Vargo E.L."/>
            <person name="Vilcinskas A."/>
            <person name="Wang J."/>
            <person name="Bornberg-Bauer E."/>
            <person name="Korb J."/>
            <person name="Zhang G."/>
            <person name="Liebig J."/>
        </authorList>
    </citation>
    <scope>NUCLEOTIDE SEQUENCE [LARGE SCALE GENOMIC DNA]</scope>
    <source>
        <tissue evidence="2">Whole organism</tissue>
    </source>
</reference>
<dbReference type="OMA" id="RGWHEIP"/>
<dbReference type="eggNOG" id="ENOG502S7C9">
    <property type="taxonomic scope" value="Eukaryota"/>
</dbReference>
<keyword evidence="3" id="KW-1185">Reference proteome</keyword>
<sequence>MARLVGLFKGKTVIGVFKQGWNEIPEIIATTALAVFGLGLGVVGLYNYYSKDGDNRRYKVDYIVYRPDDPRAAKVKNDGKGL</sequence>
<evidence type="ECO:0000313" key="2">
    <source>
        <dbReference type="EMBL" id="KDR15806.1"/>
    </source>
</evidence>
<dbReference type="EMBL" id="KK852815">
    <property type="protein sequence ID" value="KDR15806.1"/>
    <property type="molecule type" value="Genomic_DNA"/>
</dbReference>
<name>A0A067R1G1_ZOONE</name>